<name>A0ACA9Q7A0_9GLOM</name>
<organism evidence="1 2">
    <name type="scientific">Racocetra persica</name>
    <dbReference type="NCBI Taxonomy" id="160502"/>
    <lineage>
        <taxon>Eukaryota</taxon>
        <taxon>Fungi</taxon>
        <taxon>Fungi incertae sedis</taxon>
        <taxon>Mucoromycota</taxon>
        <taxon>Glomeromycotina</taxon>
        <taxon>Glomeromycetes</taxon>
        <taxon>Diversisporales</taxon>
        <taxon>Gigasporaceae</taxon>
        <taxon>Racocetra</taxon>
    </lineage>
</organism>
<keyword evidence="2" id="KW-1185">Reference proteome</keyword>
<protein>
    <submittedName>
        <fullName evidence="1">33232_t:CDS:1</fullName>
    </submittedName>
</protein>
<dbReference type="Proteomes" id="UP000789920">
    <property type="component" value="Unassembled WGS sequence"/>
</dbReference>
<proteinExistence type="predicted"/>
<evidence type="ECO:0000313" key="1">
    <source>
        <dbReference type="EMBL" id="CAG8735881.1"/>
    </source>
</evidence>
<reference evidence="1" key="1">
    <citation type="submission" date="2021-06" db="EMBL/GenBank/DDBJ databases">
        <authorList>
            <person name="Kallberg Y."/>
            <person name="Tangrot J."/>
            <person name="Rosling A."/>
        </authorList>
    </citation>
    <scope>NUCLEOTIDE SEQUENCE</scope>
    <source>
        <strain evidence="1">MA461A</strain>
    </source>
</reference>
<dbReference type="EMBL" id="CAJVQC010027257">
    <property type="protein sequence ID" value="CAG8735881.1"/>
    <property type="molecule type" value="Genomic_DNA"/>
</dbReference>
<feature type="non-terminal residue" evidence="1">
    <location>
        <position position="47"/>
    </location>
</feature>
<gene>
    <name evidence="1" type="ORF">RPERSI_LOCUS12650</name>
</gene>
<comment type="caution">
    <text evidence="1">The sequence shown here is derived from an EMBL/GenBank/DDBJ whole genome shotgun (WGS) entry which is preliminary data.</text>
</comment>
<accession>A0ACA9Q7A0</accession>
<evidence type="ECO:0000313" key="2">
    <source>
        <dbReference type="Proteomes" id="UP000789920"/>
    </source>
</evidence>
<sequence>MSDSNLSKNDLADICRSLGISSEGNKTDLVQRIKEYPQYEGCRENGE</sequence>